<evidence type="ECO:0000313" key="2">
    <source>
        <dbReference type="Proteomes" id="UP000823786"/>
    </source>
</evidence>
<dbReference type="EMBL" id="JAGGJV010000013">
    <property type="protein sequence ID" value="MBP1862104.1"/>
    <property type="molecule type" value="Genomic_DNA"/>
</dbReference>
<dbReference type="Proteomes" id="UP000823786">
    <property type="component" value="Unassembled WGS sequence"/>
</dbReference>
<evidence type="ECO:0008006" key="3">
    <source>
        <dbReference type="Google" id="ProtNLM"/>
    </source>
</evidence>
<sequence>MKRAEVYSTGQDKNTANALFRDAVAMCQANIPGADDIHEFKMNSRRTCNSFG</sequence>
<reference evidence="1 2" key="1">
    <citation type="submission" date="2021-03" db="EMBL/GenBank/DDBJ databases">
        <title>Genomic Encyclopedia of Type Strains, Phase IV (KMG-IV): sequencing the most valuable type-strain genomes for metagenomic binning, comparative biology and taxonomic classification.</title>
        <authorList>
            <person name="Goeker M."/>
        </authorList>
    </citation>
    <scope>NUCLEOTIDE SEQUENCE [LARGE SCALE GENOMIC DNA]</scope>
    <source>
        <strain evidence="1 2">DSM 26427</strain>
    </source>
</reference>
<proteinExistence type="predicted"/>
<name>A0ABS4EVY7_9HYPH</name>
<gene>
    <name evidence="1" type="ORF">J2Z75_005635</name>
</gene>
<accession>A0ABS4EVY7</accession>
<protein>
    <recommendedName>
        <fullName evidence="3">DUF982 domain-containing protein</fullName>
    </recommendedName>
</protein>
<organism evidence="1 2">
    <name type="scientific">Rhizobium herbae</name>
    <dbReference type="NCBI Taxonomy" id="508661"/>
    <lineage>
        <taxon>Bacteria</taxon>
        <taxon>Pseudomonadati</taxon>
        <taxon>Pseudomonadota</taxon>
        <taxon>Alphaproteobacteria</taxon>
        <taxon>Hyphomicrobiales</taxon>
        <taxon>Rhizobiaceae</taxon>
        <taxon>Rhizobium/Agrobacterium group</taxon>
        <taxon>Rhizobium</taxon>
    </lineage>
</organism>
<dbReference type="RefSeq" id="WP_209857039.1">
    <property type="nucleotide sequence ID" value="NZ_JAGGJV010000013.1"/>
</dbReference>
<keyword evidence="2" id="KW-1185">Reference proteome</keyword>
<evidence type="ECO:0000313" key="1">
    <source>
        <dbReference type="EMBL" id="MBP1862104.1"/>
    </source>
</evidence>
<comment type="caution">
    <text evidence="1">The sequence shown here is derived from an EMBL/GenBank/DDBJ whole genome shotgun (WGS) entry which is preliminary data.</text>
</comment>